<evidence type="ECO:0000256" key="1">
    <source>
        <dbReference type="SAM" id="MobiDB-lite"/>
    </source>
</evidence>
<dbReference type="Proteomes" id="UP000298030">
    <property type="component" value="Unassembled WGS sequence"/>
</dbReference>
<comment type="caution">
    <text evidence="2">The sequence shown here is derived from an EMBL/GenBank/DDBJ whole genome shotgun (WGS) entry which is preliminary data.</text>
</comment>
<sequence length="174" mass="18956">MTETISIFTFTHQFPTLDHLGLAAVSRSIFSQSNIRLVSASSVADYIRFQSSSVRMIDGILGAMLASLRESTFKDELLTEAVRVFSSSHGGTSTYKTGREGSFGKPQMHYDCRFPALGAETRIIPGLSCSPRGTDTCSLYWSSPSKPPRRIDTPYTLGRHTGIPSESAILASPD</sequence>
<evidence type="ECO:0000313" key="2">
    <source>
        <dbReference type="EMBL" id="TEB22637.1"/>
    </source>
</evidence>
<name>A0A4Y7SL62_COPMI</name>
<proteinExistence type="predicted"/>
<keyword evidence="3" id="KW-1185">Reference proteome</keyword>
<protein>
    <submittedName>
        <fullName evidence="2">Uncharacterized protein</fullName>
    </submittedName>
</protein>
<reference evidence="2 3" key="1">
    <citation type="journal article" date="2019" name="Nat. Ecol. Evol.">
        <title>Megaphylogeny resolves global patterns of mushroom evolution.</title>
        <authorList>
            <person name="Varga T."/>
            <person name="Krizsan K."/>
            <person name="Foldi C."/>
            <person name="Dima B."/>
            <person name="Sanchez-Garcia M."/>
            <person name="Sanchez-Ramirez S."/>
            <person name="Szollosi G.J."/>
            <person name="Szarkandi J.G."/>
            <person name="Papp V."/>
            <person name="Albert L."/>
            <person name="Andreopoulos W."/>
            <person name="Angelini C."/>
            <person name="Antonin V."/>
            <person name="Barry K.W."/>
            <person name="Bougher N.L."/>
            <person name="Buchanan P."/>
            <person name="Buyck B."/>
            <person name="Bense V."/>
            <person name="Catcheside P."/>
            <person name="Chovatia M."/>
            <person name="Cooper J."/>
            <person name="Damon W."/>
            <person name="Desjardin D."/>
            <person name="Finy P."/>
            <person name="Geml J."/>
            <person name="Haridas S."/>
            <person name="Hughes K."/>
            <person name="Justo A."/>
            <person name="Karasinski D."/>
            <person name="Kautmanova I."/>
            <person name="Kiss B."/>
            <person name="Kocsube S."/>
            <person name="Kotiranta H."/>
            <person name="LaButti K.M."/>
            <person name="Lechner B.E."/>
            <person name="Liimatainen K."/>
            <person name="Lipzen A."/>
            <person name="Lukacs Z."/>
            <person name="Mihaltcheva S."/>
            <person name="Morgado L.N."/>
            <person name="Niskanen T."/>
            <person name="Noordeloos M.E."/>
            <person name="Ohm R.A."/>
            <person name="Ortiz-Santana B."/>
            <person name="Ovrebo C."/>
            <person name="Racz N."/>
            <person name="Riley R."/>
            <person name="Savchenko A."/>
            <person name="Shiryaev A."/>
            <person name="Soop K."/>
            <person name="Spirin V."/>
            <person name="Szebenyi C."/>
            <person name="Tomsovsky M."/>
            <person name="Tulloss R.E."/>
            <person name="Uehling J."/>
            <person name="Grigoriev I.V."/>
            <person name="Vagvolgyi C."/>
            <person name="Papp T."/>
            <person name="Martin F.M."/>
            <person name="Miettinen O."/>
            <person name="Hibbett D.S."/>
            <person name="Nagy L.G."/>
        </authorList>
    </citation>
    <scope>NUCLEOTIDE SEQUENCE [LARGE SCALE GENOMIC DNA]</scope>
    <source>
        <strain evidence="2 3">FP101781</strain>
    </source>
</reference>
<accession>A0A4Y7SL62</accession>
<dbReference type="EMBL" id="QPFP01000088">
    <property type="protein sequence ID" value="TEB22637.1"/>
    <property type="molecule type" value="Genomic_DNA"/>
</dbReference>
<dbReference type="AlphaFoldDB" id="A0A4Y7SL62"/>
<evidence type="ECO:0000313" key="3">
    <source>
        <dbReference type="Proteomes" id="UP000298030"/>
    </source>
</evidence>
<feature type="region of interest" description="Disordered" evidence="1">
    <location>
        <begin position="150"/>
        <end position="174"/>
    </location>
</feature>
<organism evidence="2 3">
    <name type="scientific">Coprinellus micaceus</name>
    <name type="common">Glistening ink-cap mushroom</name>
    <name type="synonym">Coprinus micaceus</name>
    <dbReference type="NCBI Taxonomy" id="71717"/>
    <lineage>
        <taxon>Eukaryota</taxon>
        <taxon>Fungi</taxon>
        <taxon>Dikarya</taxon>
        <taxon>Basidiomycota</taxon>
        <taxon>Agaricomycotina</taxon>
        <taxon>Agaricomycetes</taxon>
        <taxon>Agaricomycetidae</taxon>
        <taxon>Agaricales</taxon>
        <taxon>Agaricineae</taxon>
        <taxon>Psathyrellaceae</taxon>
        <taxon>Coprinellus</taxon>
    </lineage>
</organism>
<gene>
    <name evidence="2" type="ORF">FA13DRAFT_1476301</name>
</gene>